<evidence type="ECO:0000313" key="4">
    <source>
        <dbReference type="EMBL" id="CAF1295521.1"/>
    </source>
</evidence>
<dbReference type="Proteomes" id="UP000663852">
    <property type="component" value="Unassembled WGS sequence"/>
</dbReference>
<keyword evidence="5" id="KW-1185">Reference proteome</keyword>
<gene>
    <name evidence="4" type="ORF">EDS130_LOCUS30319</name>
    <name evidence="3" type="ORF">XAT740_LOCUS24620</name>
</gene>
<name>A0A814XRA6_ADIRI</name>
<feature type="compositionally biased region" description="Low complexity" evidence="1">
    <location>
        <begin position="278"/>
        <end position="297"/>
    </location>
</feature>
<dbReference type="AlphaFoldDB" id="A0A814XRA6"/>
<feature type="signal peptide" evidence="2">
    <location>
        <begin position="1"/>
        <end position="20"/>
    </location>
</feature>
<reference evidence="3" key="1">
    <citation type="submission" date="2021-02" db="EMBL/GenBank/DDBJ databases">
        <authorList>
            <person name="Nowell W R."/>
        </authorList>
    </citation>
    <scope>NUCLEOTIDE SEQUENCE</scope>
</reference>
<feature type="region of interest" description="Disordered" evidence="1">
    <location>
        <begin position="258"/>
        <end position="298"/>
    </location>
</feature>
<accession>A0A814XRA6</accession>
<organism evidence="3 5">
    <name type="scientific">Adineta ricciae</name>
    <name type="common">Rotifer</name>
    <dbReference type="NCBI Taxonomy" id="249248"/>
    <lineage>
        <taxon>Eukaryota</taxon>
        <taxon>Metazoa</taxon>
        <taxon>Spiralia</taxon>
        <taxon>Gnathifera</taxon>
        <taxon>Rotifera</taxon>
        <taxon>Eurotatoria</taxon>
        <taxon>Bdelloidea</taxon>
        <taxon>Adinetida</taxon>
        <taxon>Adinetidae</taxon>
        <taxon>Adineta</taxon>
    </lineage>
</organism>
<dbReference type="EMBL" id="CAJNOJ010000211">
    <property type="protein sequence ID" value="CAF1295521.1"/>
    <property type="molecule type" value="Genomic_DNA"/>
</dbReference>
<evidence type="ECO:0000256" key="2">
    <source>
        <dbReference type="SAM" id="SignalP"/>
    </source>
</evidence>
<evidence type="ECO:0000313" key="3">
    <source>
        <dbReference type="EMBL" id="CAF1219335.1"/>
    </source>
</evidence>
<evidence type="ECO:0000256" key="1">
    <source>
        <dbReference type="SAM" id="MobiDB-lite"/>
    </source>
</evidence>
<feature type="chain" id="PRO_5036411105" evidence="2">
    <location>
        <begin position="21"/>
        <end position="322"/>
    </location>
</feature>
<sequence length="322" mass="36135">MYFSLLTFLFVLHFVALTFALRCSVCHQSLVFNSSETINTARPECRVTYSDSQMCMSVLSIDYESKTANVTFNHLHEQEIIFTNGHMISTNSIKIWFSKDVVFHDVQAFCFNSTICAEDMNKIYKRMKNFNDVELRTKLQERLYSAQLNSPDLTCANNQGQTIQCQNGFCHLVCRGPTSVDRICVSQGQGTNPSGIVIKTTTNPALYTERSYIYACNKPMCNGVEIEASVQQLLEQYELMPSPQTIVTITDSPVTSKSTSIGTASRPVMATNSTLPAKSSTRSNSGRRNTTTLTTTTEKSKANRMMTFQWIASLLIIVILYL</sequence>
<dbReference type="OrthoDB" id="10036944at2759"/>
<comment type="caution">
    <text evidence="3">The sequence shown here is derived from an EMBL/GenBank/DDBJ whole genome shotgun (WGS) entry which is preliminary data.</text>
</comment>
<protein>
    <submittedName>
        <fullName evidence="3">Uncharacterized protein</fullName>
    </submittedName>
</protein>
<evidence type="ECO:0000313" key="5">
    <source>
        <dbReference type="Proteomes" id="UP000663828"/>
    </source>
</evidence>
<dbReference type="Proteomes" id="UP000663828">
    <property type="component" value="Unassembled WGS sequence"/>
</dbReference>
<proteinExistence type="predicted"/>
<keyword evidence="2" id="KW-0732">Signal</keyword>
<dbReference type="EMBL" id="CAJNOR010001914">
    <property type="protein sequence ID" value="CAF1219335.1"/>
    <property type="molecule type" value="Genomic_DNA"/>
</dbReference>